<dbReference type="EMBL" id="LSLI01000005">
    <property type="protein sequence ID" value="KXS33486.1"/>
    <property type="molecule type" value="Genomic_DNA"/>
</dbReference>
<protein>
    <submittedName>
        <fullName evidence="2">Uncharacterized protein</fullName>
    </submittedName>
</protein>
<evidence type="ECO:0000256" key="1">
    <source>
        <dbReference type="SAM" id="Coils"/>
    </source>
</evidence>
<evidence type="ECO:0000313" key="3">
    <source>
        <dbReference type="Proteomes" id="UP000070578"/>
    </source>
</evidence>
<dbReference type="Proteomes" id="UP000070578">
    <property type="component" value="Unassembled WGS sequence"/>
</dbReference>
<accession>A0A139BWV7</accession>
<name>A0A139BWV7_9PROT</name>
<sequence>MKFSRTDIPLMRLSLAAICASALLSGAILYGSNRYAEHNQTELLNAQRQLNDARKRLSDARNDSENLSVYSAEYSALEGQNIIGDDHRLDWMEDLEKLRRQNLVVDFRFNIAPQKIYAPQPAIDSGNFNIHYSEMKLQLDLLHEGQLLRFLDALRSQIKGQYQLEGCKLQRAETVANADTPMTNIRAECSGGWITLKNRSAPQ</sequence>
<comment type="caution">
    <text evidence="2">The sequence shown here is derived from an EMBL/GenBank/DDBJ whole genome shotgun (WGS) entry which is preliminary data.</text>
</comment>
<dbReference type="AlphaFoldDB" id="A0A139BWV7"/>
<proteinExistence type="predicted"/>
<organism evidence="2 3">
    <name type="scientific">Candidatus Gallionella acididurans</name>
    <dbReference type="NCBI Taxonomy" id="1796491"/>
    <lineage>
        <taxon>Bacteria</taxon>
        <taxon>Pseudomonadati</taxon>
        <taxon>Pseudomonadota</taxon>
        <taxon>Betaproteobacteria</taxon>
        <taxon>Nitrosomonadales</taxon>
        <taxon>Gallionellaceae</taxon>
        <taxon>Gallionella</taxon>
    </lineage>
</organism>
<evidence type="ECO:0000313" key="2">
    <source>
        <dbReference type="EMBL" id="KXS33486.1"/>
    </source>
</evidence>
<reference evidence="2 3" key="2">
    <citation type="submission" date="2016-03" db="EMBL/GenBank/DDBJ databases">
        <title>New uncultured bacterium of the family Gallionellaceae from acid mine drainage: description and reconstruction of genome based on metagenomic analysis of microbial community.</title>
        <authorList>
            <person name="Kadnikov V."/>
            <person name="Ivasenko D."/>
            <person name="Beletsky A."/>
            <person name="Mardanov A."/>
            <person name="Danilova E."/>
            <person name="Pimenov N."/>
            <person name="Karnachuk O."/>
            <person name="Ravin N."/>
        </authorList>
    </citation>
    <scope>NUCLEOTIDE SEQUENCE [LARGE SCALE GENOMIC DNA]</scope>
    <source>
        <strain evidence="2">ShG14-8</strain>
    </source>
</reference>
<gene>
    <name evidence="2" type="ORF">AWT59_0367</name>
</gene>
<reference evidence="2 3" key="1">
    <citation type="submission" date="2016-02" db="EMBL/GenBank/DDBJ databases">
        <authorList>
            <person name="Wen L."/>
            <person name="He K."/>
            <person name="Yang H."/>
        </authorList>
    </citation>
    <scope>NUCLEOTIDE SEQUENCE [LARGE SCALE GENOMIC DNA]</scope>
    <source>
        <strain evidence="2">ShG14-8</strain>
    </source>
</reference>
<keyword evidence="1" id="KW-0175">Coiled coil</keyword>
<feature type="coiled-coil region" evidence="1">
    <location>
        <begin position="36"/>
        <end position="63"/>
    </location>
</feature>